<evidence type="ECO:0000259" key="11">
    <source>
        <dbReference type="PROSITE" id="PS50994"/>
    </source>
</evidence>
<dbReference type="GO" id="GO:0004519">
    <property type="term" value="F:endonuclease activity"/>
    <property type="evidence" value="ECO:0007669"/>
    <property type="project" value="UniProtKB-KW"/>
</dbReference>
<dbReference type="FunFam" id="3.10.20.370:FF:000001">
    <property type="entry name" value="Retrovirus-related Pol polyprotein from transposon 17.6-like protein"/>
    <property type="match status" value="1"/>
</dbReference>
<dbReference type="PROSITE" id="PS50158">
    <property type="entry name" value="ZF_CCHC"/>
    <property type="match status" value="1"/>
</dbReference>
<sequence length="1375" mass="156363">MAKFPEMRWEATDVAEEFKLFKQRMELCFLDHGITDTSKQAIKIKIAVGNTGLRTINSSGLTTQDQTDPTKLWNLFESQLKIKVNFRIHRLELMNFRQKQNETLDEFVNRCRHKAKECDFTDDELSERIIELVIASAKCESFQRDLLDKPKGYSLDNVLKEGRKYEAISAGKQCLQSLDTGPSVSVIKSKRPCGNCGLFHPPKQCPAYNDVCKACGNKGHWAKMCRKSKRMFRKQGYKHPTKEHKDQHMGKHTKPQFRHTNRNRGGKPVQYHEVNEDPEPQTYVDSYDSDDQMFEASFDIIMSNMCLDTINKHQREEAFTTLDVMCPELKGKHHLKLKIDTGANGNALPLRTVKQMYGQTGWKSIVKPTNANLSAYNGTKIQCQGTIVLKCRYNGSPWTNQIFFVVDVGGPAVAGLPLCEALKLVTIHTYTARPKPKVTNVQDLVKHYPDRFDTIGSFKTAAKLVLKEDATPSIDPPRKCSIHLKDKLKAELDKMERDGIIRKVTHHTDWCSSLTTVIKTDGTLRVCLDPKRLNQNLKRCPHKIPTLEELNPAFAKANYFSKLDAKAGYWSVHLADESQELTTFRTPFGRYCFRRLPFGLSTSQDIFQQCMDDIISKVPGCVGIADDIIVFGLTEEEHDSRLLHLFDVAREEGLVFNSAKCLIKASQVNFFGSVYSNKGIHPDPGKVEDVLAMPTPQNKDDLQRFLGLMNFLSAYISGFAEKAAPLRDLLKKDVPFYWDVDHTTSFETLKTSVSADSCLQYFNPLLPTVLEVDASQKGMGACLLQDGKPIAFASKSLSSAQSNYSNIERETLALVFGINRFHTYLLGKHFTVFTDHKPLEMIWRKPLTSAPPRLQRLLIKVQGYQFDIVYKPGSSMVISDALSRLPNQRKNGDIHLDLRVEEISIKETDEGPNIDLINFGTQKQDALRKETSQDPCLRALCQVITTGWPGTCKELPTDLRPFWTYRDELGMADGVIFKGRQVLIPKPLQADILNQLHNGHQGIEKTRRLARECVYWPNINRDIEKLVSSCSICQELQPSQTREPLEPHEIPSTPWTKLATDLFTLDNNNYLLITDYHSKYPVVYQLRDTSSATVAHLTAETLSLLGTPREIISDNGPQFVGQPYQDMCNRWGVKHNTSSPRYPQSNGLVERMVRTVKTLVKKCKRSKQDIQIALLNLRVTPLDPNLPSPAEILFGRPVRTTLPSNHPPQITQKSQQVYEQLNERRGRMKGHHDTKVKVKDLPPLYPGQKVRILDYERKTWSPGEVIKVCQEPRSYDIRTPNGSILRRNRQHLRELRHATPQPHHTTPQPQHTSPQPHSTPQVHTSKVPKQLNFANGNNVQAPPKVWATNEHERKGTVKTRSGRIVVPPKRYLPEV</sequence>
<dbReference type="Proteomes" id="UP001152320">
    <property type="component" value="Chromosome 22"/>
</dbReference>
<dbReference type="InterPro" id="IPR001878">
    <property type="entry name" value="Znf_CCHC"/>
</dbReference>
<dbReference type="PROSITE" id="PS50878">
    <property type="entry name" value="RT_POL"/>
    <property type="match status" value="1"/>
</dbReference>
<comment type="caution">
    <text evidence="12">The sequence shown here is derived from an EMBL/GenBank/DDBJ whole genome shotgun (WGS) entry which is preliminary data.</text>
</comment>
<feature type="domain" description="Reverse transcriptase" evidence="10">
    <location>
        <begin position="498"/>
        <end position="675"/>
    </location>
</feature>
<dbReference type="CDD" id="cd01647">
    <property type="entry name" value="RT_LTR"/>
    <property type="match status" value="1"/>
</dbReference>
<dbReference type="InterPro" id="IPR000477">
    <property type="entry name" value="RT_dom"/>
</dbReference>
<dbReference type="FunFam" id="3.30.420.10:FF:000063">
    <property type="entry name" value="Retrovirus-related Pol polyprotein from transposon 297-like Protein"/>
    <property type="match status" value="1"/>
</dbReference>
<evidence type="ECO:0000256" key="6">
    <source>
        <dbReference type="ARBA" id="ARBA00022918"/>
    </source>
</evidence>
<evidence type="ECO:0008006" key="14">
    <source>
        <dbReference type="Google" id="ProtNLM"/>
    </source>
</evidence>
<feature type="region of interest" description="Disordered" evidence="8">
    <location>
        <begin position="236"/>
        <end position="275"/>
    </location>
</feature>
<dbReference type="SUPFAM" id="SSF53098">
    <property type="entry name" value="Ribonuclease H-like"/>
    <property type="match status" value="1"/>
</dbReference>
<dbReference type="InterPro" id="IPR036397">
    <property type="entry name" value="RNaseH_sf"/>
</dbReference>
<keyword evidence="7" id="KW-0863">Zinc-finger</keyword>
<dbReference type="InterPro" id="IPR012337">
    <property type="entry name" value="RNaseH-like_sf"/>
</dbReference>
<evidence type="ECO:0000256" key="5">
    <source>
        <dbReference type="ARBA" id="ARBA00022801"/>
    </source>
</evidence>
<dbReference type="PANTHER" id="PTHR37984:SF7">
    <property type="entry name" value="INTEGRASE CATALYTIC DOMAIN-CONTAINING PROTEIN"/>
    <property type="match status" value="1"/>
</dbReference>
<dbReference type="InterPro" id="IPR001584">
    <property type="entry name" value="Integrase_cat-core"/>
</dbReference>
<dbReference type="InterPro" id="IPR041373">
    <property type="entry name" value="RT_RNaseH"/>
</dbReference>
<dbReference type="GO" id="GO:0016787">
    <property type="term" value="F:hydrolase activity"/>
    <property type="evidence" value="ECO:0007669"/>
    <property type="project" value="UniProtKB-KW"/>
</dbReference>
<evidence type="ECO:0000256" key="7">
    <source>
        <dbReference type="PROSITE-ProRule" id="PRU00047"/>
    </source>
</evidence>
<dbReference type="EMBL" id="JAIZAY010000022">
    <property type="protein sequence ID" value="KAJ8020634.1"/>
    <property type="molecule type" value="Genomic_DNA"/>
</dbReference>
<dbReference type="FunFam" id="1.10.340.70:FF:000003">
    <property type="entry name" value="Protein CBG25708"/>
    <property type="match status" value="1"/>
</dbReference>
<dbReference type="GO" id="GO:0008270">
    <property type="term" value="F:zinc ion binding"/>
    <property type="evidence" value="ECO:0007669"/>
    <property type="project" value="UniProtKB-KW"/>
</dbReference>
<evidence type="ECO:0000256" key="3">
    <source>
        <dbReference type="ARBA" id="ARBA00022722"/>
    </source>
</evidence>
<keyword evidence="2" id="KW-0548">Nucleotidyltransferase</keyword>
<dbReference type="OrthoDB" id="775972at2759"/>
<keyword evidence="4" id="KW-0255">Endonuclease</keyword>
<dbReference type="PROSITE" id="PS50994">
    <property type="entry name" value="INTEGRASE"/>
    <property type="match status" value="1"/>
</dbReference>
<evidence type="ECO:0000313" key="13">
    <source>
        <dbReference type="Proteomes" id="UP001152320"/>
    </source>
</evidence>
<dbReference type="FunFam" id="3.30.70.270:FF:000063">
    <property type="entry name" value="Zinc knuckle domaincontaining protein"/>
    <property type="match status" value="1"/>
</dbReference>
<keyword evidence="6" id="KW-0695">RNA-directed DNA polymerase</keyword>
<feature type="domain" description="Integrase catalytic" evidence="11">
    <location>
        <begin position="1050"/>
        <end position="1215"/>
    </location>
</feature>
<keyword evidence="1" id="KW-0808">Transferase</keyword>
<feature type="domain" description="CCHC-type" evidence="9">
    <location>
        <begin position="212"/>
        <end position="227"/>
    </location>
</feature>
<dbReference type="Pfam" id="PF17921">
    <property type="entry name" value="Integrase_H2C2"/>
    <property type="match status" value="1"/>
</dbReference>
<dbReference type="CDD" id="cd09274">
    <property type="entry name" value="RNase_HI_RT_Ty3"/>
    <property type="match status" value="1"/>
</dbReference>
<dbReference type="PANTHER" id="PTHR37984">
    <property type="entry name" value="PROTEIN CBG26694"/>
    <property type="match status" value="1"/>
</dbReference>
<dbReference type="Gene3D" id="3.30.70.270">
    <property type="match status" value="2"/>
</dbReference>
<dbReference type="InterPro" id="IPR043128">
    <property type="entry name" value="Rev_trsase/Diguanyl_cyclase"/>
</dbReference>
<dbReference type="GO" id="GO:0015074">
    <property type="term" value="P:DNA integration"/>
    <property type="evidence" value="ECO:0007669"/>
    <property type="project" value="InterPro"/>
</dbReference>
<keyword evidence="7" id="KW-0862">Zinc</keyword>
<dbReference type="CDD" id="cd05481">
    <property type="entry name" value="retropepsin_like_LTR_1"/>
    <property type="match status" value="1"/>
</dbReference>
<protein>
    <recommendedName>
        <fullName evidence="14">Endonuclease</fullName>
    </recommendedName>
</protein>
<dbReference type="Pfam" id="PF00665">
    <property type="entry name" value="rve"/>
    <property type="match status" value="1"/>
</dbReference>
<evidence type="ECO:0000259" key="10">
    <source>
        <dbReference type="PROSITE" id="PS50878"/>
    </source>
</evidence>
<dbReference type="GO" id="GO:0003676">
    <property type="term" value="F:nucleic acid binding"/>
    <property type="evidence" value="ECO:0007669"/>
    <property type="project" value="InterPro"/>
</dbReference>
<keyword evidence="7" id="KW-0479">Metal-binding</keyword>
<evidence type="ECO:0000259" key="9">
    <source>
        <dbReference type="PROSITE" id="PS50158"/>
    </source>
</evidence>
<dbReference type="InterPro" id="IPR043502">
    <property type="entry name" value="DNA/RNA_pol_sf"/>
</dbReference>
<dbReference type="Gene3D" id="3.10.20.370">
    <property type="match status" value="1"/>
</dbReference>
<keyword evidence="3" id="KW-0540">Nuclease</keyword>
<proteinExistence type="predicted"/>
<feature type="compositionally biased region" description="Low complexity" evidence="8">
    <location>
        <begin position="1299"/>
        <end position="1321"/>
    </location>
</feature>
<dbReference type="GO" id="GO:0003964">
    <property type="term" value="F:RNA-directed DNA polymerase activity"/>
    <property type="evidence" value="ECO:0007669"/>
    <property type="project" value="UniProtKB-KW"/>
</dbReference>
<gene>
    <name evidence="12" type="ORF">HOLleu_40274</name>
</gene>
<name>A0A9Q0YF05_HOLLE</name>
<accession>A0A9Q0YF05</accession>
<keyword evidence="5" id="KW-0378">Hydrolase</keyword>
<dbReference type="InterPro" id="IPR041588">
    <property type="entry name" value="Integrase_H2C2"/>
</dbReference>
<reference evidence="12" key="1">
    <citation type="submission" date="2021-10" db="EMBL/GenBank/DDBJ databases">
        <title>Tropical sea cucumber genome reveals ecological adaptation and Cuvierian tubules defense mechanism.</title>
        <authorList>
            <person name="Chen T."/>
        </authorList>
    </citation>
    <scope>NUCLEOTIDE SEQUENCE</scope>
    <source>
        <strain evidence="12">Nanhai2018</strain>
        <tissue evidence="12">Muscle</tissue>
    </source>
</reference>
<feature type="region of interest" description="Disordered" evidence="8">
    <location>
        <begin position="1299"/>
        <end position="1360"/>
    </location>
</feature>
<evidence type="ECO:0000313" key="12">
    <source>
        <dbReference type="EMBL" id="KAJ8020634.1"/>
    </source>
</evidence>
<dbReference type="Pfam" id="PF17917">
    <property type="entry name" value="RT_RNaseH"/>
    <property type="match status" value="1"/>
</dbReference>
<keyword evidence="13" id="KW-1185">Reference proteome</keyword>
<dbReference type="SUPFAM" id="SSF56672">
    <property type="entry name" value="DNA/RNA polymerases"/>
    <property type="match status" value="1"/>
</dbReference>
<evidence type="ECO:0000256" key="4">
    <source>
        <dbReference type="ARBA" id="ARBA00022759"/>
    </source>
</evidence>
<evidence type="ECO:0000256" key="2">
    <source>
        <dbReference type="ARBA" id="ARBA00022695"/>
    </source>
</evidence>
<evidence type="ECO:0000256" key="8">
    <source>
        <dbReference type="SAM" id="MobiDB-lite"/>
    </source>
</evidence>
<dbReference type="Gene3D" id="3.30.420.10">
    <property type="entry name" value="Ribonuclease H-like superfamily/Ribonuclease H"/>
    <property type="match status" value="1"/>
</dbReference>
<dbReference type="Pfam" id="PF00078">
    <property type="entry name" value="RVT_1"/>
    <property type="match status" value="1"/>
</dbReference>
<dbReference type="InterPro" id="IPR050951">
    <property type="entry name" value="Retrovirus_Pol_polyprotein"/>
</dbReference>
<organism evidence="12 13">
    <name type="scientific">Holothuria leucospilota</name>
    <name type="common">Black long sea cucumber</name>
    <name type="synonym">Mertensiothuria leucospilota</name>
    <dbReference type="NCBI Taxonomy" id="206669"/>
    <lineage>
        <taxon>Eukaryota</taxon>
        <taxon>Metazoa</taxon>
        <taxon>Echinodermata</taxon>
        <taxon>Eleutherozoa</taxon>
        <taxon>Echinozoa</taxon>
        <taxon>Holothuroidea</taxon>
        <taxon>Aspidochirotacea</taxon>
        <taxon>Aspidochirotida</taxon>
        <taxon>Holothuriidae</taxon>
        <taxon>Holothuria</taxon>
    </lineage>
</organism>
<feature type="compositionally biased region" description="Basic residues" evidence="8">
    <location>
        <begin position="250"/>
        <end position="265"/>
    </location>
</feature>
<dbReference type="Gene3D" id="3.10.10.10">
    <property type="entry name" value="HIV Type 1 Reverse Transcriptase, subunit A, domain 1"/>
    <property type="match status" value="1"/>
</dbReference>
<evidence type="ECO:0000256" key="1">
    <source>
        <dbReference type="ARBA" id="ARBA00022679"/>
    </source>
</evidence>
<dbReference type="Gene3D" id="1.10.340.70">
    <property type="match status" value="1"/>
</dbReference>